<dbReference type="AlphaFoldDB" id="A0A0C2MNV7"/>
<dbReference type="GO" id="GO:0033204">
    <property type="term" value="F:ribonuclease P RNA binding"/>
    <property type="evidence" value="ECO:0007669"/>
    <property type="project" value="TreeGrafter"/>
</dbReference>
<name>A0A0C2MNV7_THEKT</name>
<reference evidence="2 3" key="1">
    <citation type="journal article" date="2014" name="Genome Biol. Evol.">
        <title>The genome of the myxosporean Thelohanellus kitauei shows adaptations to nutrient acquisition within its fish host.</title>
        <authorList>
            <person name="Yang Y."/>
            <person name="Xiong J."/>
            <person name="Zhou Z."/>
            <person name="Huo F."/>
            <person name="Miao W."/>
            <person name="Ran C."/>
            <person name="Liu Y."/>
            <person name="Zhang J."/>
            <person name="Feng J."/>
            <person name="Wang M."/>
            <person name="Wang M."/>
            <person name="Wang L."/>
            <person name="Yao B."/>
        </authorList>
    </citation>
    <scope>NUCLEOTIDE SEQUENCE [LARGE SCALE GENOMIC DNA]</scope>
    <source>
        <strain evidence="2">Wuqing</strain>
    </source>
</reference>
<evidence type="ECO:0000313" key="2">
    <source>
        <dbReference type="EMBL" id="KII63326.1"/>
    </source>
</evidence>
<dbReference type="PANTHER" id="PTHR46948:SF1">
    <property type="entry name" value="RIBONUCLEASE P PROTEIN SUBUNIT P38"/>
    <property type="match status" value="1"/>
</dbReference>
<dbReference type="GO" id="GO:0001682">
    <property type="term" value="P:tRNA 5'-leader removal"/>
    <property type="evidence" value="ECO:0007669"/>
    <property type="project" value="InterPro"/>
</dbReference>
<organism evidence="2 3">
    <name type="scientific">Thelohanellus kitauei</name>
    <name type="common">Myxosporean</name>
    <dbReference type="NCBI Taxonomy" id="669202"/>
    <lineage>
        <taxon>Eukaryota</taxon>
        <taxon>Metazoa</taxon>
        <taxon>Cnidaria</taxon>
        <taxon>Myxozoa</taxon>
        <taxon>Myxosporea</taxon>
        <taxon>Bivalvulida</taxon>
        <taxon>Platysporina</taxon>
        <taxon>Myxobolidae</taxon>
        <taxon>Thelohanellus</taxon>
    </lineage>
</organism>
<dbReference type="InterPro" id="IPR029064">
    <property type="entry name" value="Ribosomal_eL30-like_sf"/>
</dbReference>
<keyword evidence="3" id="KW-1185">Reference proteome</keyword>
<dbReference type="PANTHER" id="PTHR46948">
    <property type="entry name" value="RIBONUCLEASE P PROTEIN SUBUNIT P38"/>
    <property type="match status" value="1"/>
</dbReference>
<dbReference type="GO" id="GO:0004526">
    <property type="term" value="F:ribonuclease P activity"/>
    <property type="evidence" value="ECO:0007669"/>
    <property type="project" value="TreeGrafter"/>
</dbReference>
<accession>A0A0C2MNV7</accession>
<dbReference type="GO" id="GO:0005655">
    <property type="term" value="C:nucleolar ribonuclease P complex"/>
    <property type="evidence" value="ECO:0007669"/>
    <property type="project" value="InterPro"/>
</dbReference>
<comment type="caution">
    <text evidence="2">The sequence shown here is derived from an EMBL/GenBank/DDBJ whole genome shotgun (WGS) entry which is preliminary data.</text>
</comment>
<dbReference type="InterPro" id="IPR042848">
    <property type="entry name" value="Rpp38"/>
</dbReference>
<dbReference type="InterPro" id="IPR004038">
    <property type="entry name" value="Ribosomal_eL8/eL30/eS12/Gad45"/>
</dbReference>
<dbReference type="GO" id="GO:0001650">
    <property type="term" value="C:fibrillar center"/>
    <property type="evidence" value="ECO:0007669"/>
    <property type="project" value="TreeGrafter"/>
</dbReference>
<dbReference type="EMBL" id="JWZT01004720">
    <property type="protein sequence ID" value="KII63326.1"/>
    <property type="molecule type" value="Genomic_DNA"/>
</dbReference>
<dbReference type="SUPFAM" id="SSF55315">
    <property type="entry name" value="L30e-like"/>
    <property type="match status" value="1"/>
</dbReference>
<gene>
    <name evidence="2" type="ORF">RF11_15760</name>
</gene>
<feature type="domain" description="Ribosomal protein eL8/eL30/eS12/Gadd45" evidence="1">
    <location>
        <begin position="68"/>
        <end position="148"/>
    </location>
</feature>
<dbReference type="Proteomes" id="UP000031668">
    <property type="component" value="Unassembled WGS sequence"/>
</dbReference>
<dbReference type="Pfam" id="PF01248">
    <property type="entry name" value="Ribosomal_L7Ae"/>
    <property type="match status" value="1"/>
</dbReference>
<evidence type="ECO:0000259" key="1">
    <source>
        <dbReference type="Pfam" id="PF01248"/>
    </source>
</evidence>
<evidence type="ECO:0000313" key="3">
    <source>
        <dbReference type="Proteomes" id="UP000031668"/>
    </source>
</evidence>
<sequence length="165" mass="19302">MEPSRCYDFISRFFTALNDELHVKTMKKKTTRTPLKTPWCCEIQPVHNYRQTMILSKLSKFFAVHKSQKAFIRSQITFGFNQVVKNISRSDFSVILVNNGIKPRILLDHIDYLCKGNKIECLMIDNLEHFTQILKVKKVIMFAIKKIEGSLLSTEVLDIIKRESF</sequence>
<protein>
    <recommendedName>
        <fullName evidence="1">Ribosomal protein eL8/eL30/eS12/Gadd45 domain-containing protein</fullName>
    </recommendedName>
</protein>
<dbReference type="OrthoDB" id="20109at2759"/>
<dbReference type="GO" id="GO:0000172">
    <property type="term" value="C:ribonuclease MRP complex"/>
    <property type="evidence" value="ECO:0007669"/>
    <property type="project" value="InterPro"/>
</dbReference>
<dbReference type="Gene3D" id="3.30.1330.30">
    <property type="match status" value="1"/>
</dbReference>
<proteinExistence type="predicted"/>